<evidence type="ECO:0000256" key="1">
    <source>
        <dbReference type="SAM" id="MobiDB-lite"/>
    </source>
</evidence>
<feature type="region of interest" description="Disordered" evidence="1">
    <location>
        <begin position="289"/>
        <end position="312"/>
    </location>
</feature>
<feature type="compositionally biased region" description="Basic and acidic residues" evidence="1">
    <location>
        <begin position="134"/>
        <end position="144"/>
    </location>
</feature>
<dbReference type="Proteomes" id="UP000649617">
    <property type="component" value="Unassembled WGS sequence"/>
</dbReference>
<sequence>QPMALWEEASAQEVAEFRAHDRAVAEEIGQACIEVVLNHDQQAVVTFTVSEGLVGGIGKLSHNLQGLKETISLDYLSLSVIEDRFGMAIAEAFQMWHAMQEDTDHMVRNVAEGPMFDCEGDGRASSSTSSTVDAEQHGRRDVEHSSLTGAEVAHIEGHGEHSQLAESEQDGPVEGTGDAEVEEGHAGSTRSWWCRQEDPILHYLEVPAVLRVEMDSNLDTQAAQHMDDVEGNASAALDASLDRNAVDMDVDPGMSAAEPYVVPSAWQRVLAAWNDPAIGAGLPDSALSHGDFQHGAGPTPSQSSSMEDDAIA</sequence>
<evidence type="ECO:0000313" key="3">
    <source>
        <dbReference type="Proteomes" id="UP000649617"/>
    </source>
</evidence>
<keyword evidence="3" id="KW-1185">Reference proteome</keyword>
<feature type="region of interest" description="Disordered" evidence="1">
    <location>
        <begin position="117"/>
        <end position="190"/>
    </location>
</feature>
<name>A0A812VR08_SYMPI</name>
<gene>
    <name evidence="2" type="ORF">SPIL2461_LOCUS17313</name>
</gene>
<dbReference type="AlphaFoldDB" id="A0A812VR08"/>
<proteinExistence type="predicted"/>
<comment type="caution">
    <text evidence="2">The sequence shown here is derived from an EMBL/GenBank/DDBJ whole genome shotgun (WGS) entry which is preliminary data.</text>
</comment>
<dbReference type="EMBL" id="CAJNIZ010043092">
    <property type="protein sequence ID" value="CAE7649482.1"/>
    <property type="molecule type" value="Genomic_DNA"/>
</dbReference>
<protein>
    <submittedName>
        <fullName evidence="2">Uncharacterized protein</fullName>
    </submittedName>
</protein>
<feature type="non-terminal residue" evidence="2">
    <location>
        <position position="1"/>
    </location>
</feature>
<evidence type="ECO:0000313" key="2">
    <source>
        <dbReference type="EMBL" id="CAE7649482.1"/>
    </source>
</evidence>
<organism evidence="2 3">
    <name type="scientific">Symbiodinium pilosum</name>
    <name type="common">Dinoflagellate</name>
    <dbReference type="NCBI Taxonomy" id="2952"/>
    <lineage>
        <taxon>Eukaryota</taxon>
        <taxon>Sar</taxon>
        <taxon>Alveolata</taxon>
        <taxon>Dinophyceae</taxon>
        <taxon>Suessiales</taxon>
        <taxon>Symbiodiniaceae</taxon>
        <taxon>Symbiodinium</taxon>
    </lineage>
</organism>
<feature type="compositionally biased region" description="Basic and acidic residues" evidence="1">
    <location>
        <begin position="153"/>
        <end position="163"/>
    </location>
</feature>
<accession>A0A812VR08</accession>
<feature type="compositionally biased region" description="Polar residues" evidence="1">
    <location>
        <begin position="124"/>
        <end position="133"/>
    </location>
</feature>
<feature type="compositionally biased region" description="Acidic residues" evidence="1">
    <location>
        <begin position="167"/>
        <end position="181"/>
    </location>
</feature>
<reference evidence="2" key="1">
    <citation type="submission" date="2021-02" db="EMBL/GenBank/DDBJ databases">
        <authorList>
            <person name="Dougan E. K."/>
            <person name="Rhodes N."/>
            <person name="Thang M."/>
            <person name="Chan C."/>
        </authorList>
    </citation>
    <scope>NUCLEOTIDE SEQUENCE</scope>
</reference>
<feature type="non-terminal residue" evidence="2">
    <location>
        <position position="312"/>
    </location>
</feature>